<sequence>MDTKTGADLLSDDLPAAGPSAIPDAPPSFQDSIAAPAPNYNSVFAGDDIFIPYGGEEPPPEFTPYEAEYFVDGNGDIVSHDPHLNQDGEALYRFLLSHSQMLPDFRVHLRGWHSETRTRQVTRTENGRTKTMDEEYTEVVIDFDFSIDVGQHIVAGPIHWSLPDDEPAYRGNMYKEIELYDQDNIEENSNARVLRRKATKVERKLSEDRKKEQNTRGLPPWVASTATGVDHIATDQVEVLKSSKTLRQWADEYCASNKLLKEFTYKKVVYGWHRGHLKTHIEELIKSTYYSGTYEVDFRTTNAKIFVRSDNRLSRILSNKWLKFLLILLLIYPFIWLYKHFSRRGGGRWEVCGGAYALKKWHPINLKADQRTDSPLPPHLQHNSHLYDQEIYDMPGTSKLIGMREGTWYEEWESTIKRAVTGRLQSTVPLKQPDERPSLADQLLEGFGAASAFTDHVPRLLSSIVN</sequence>
<dbReference type="EMBL" id="KB467831">
    <property type="protein sequence ID" value="PCH33679.1"/>
    <property type="molecule type" value="Genomic_DNA"/>
</dbReference>
<evidence type="ECO:0000313" key="4">
    <source>
        <dbReference type="Proteomes" id="UP000218811"/>
    </source>
</evidence>
<dbReference type="PANTHER" id="PTHR37848:SF1">
    <property type="entry name" value="SUN DOMAIN-CONTAINING PROTEIN"/>
    <property type="match status" value="1"/>
</dbReference>
<keyword evidence="2" id="KW-0472">Membrane</keyword>
<dbReference type="OMA" id="GGRWEVC"/>
<evidence type="ECO:0000313" key="3">
    <source>
        <dbReference type="EMBL" id="PCH33679.1"/>
    </source>
</evidence>
<keyword evidence="2" id="KW-1133">Transmembrane helix</keyword>
<gene>
    <name evidence="3" type="ORF">WOLCODRAFT_135258</name>
</gene>
<protein>
    <submittedName>
        <fullName evidence="3">Uncharacterized protein</fullName>
    </submittedName>
</protein>
<keyword evidence="4" id="KW-1185">Reference proteome</keyword>
<reference evidence="3 4" key="1">
    <citation type="journal article" date="2012" name="Science">
        <title>The Paleozoic origin of enzymatic lignin decomposition reconstructed from 31 fungal genomes.</title>
        <authorList>
            <person name="Floudas D."/>
            <person name="Binder M."/>
            <person name="Riley R."/>
            <person name="Barry K."/>
            <person name="Blanchette R.A."/>
            <person name="Henrissat B."/>
            <person name="Martinez A.T."/>
            <person name="Otillar R."/>
            <person name="Spatafora J.W."/>
            <person name="Yadav J.S."/>
            <person name="Aerts A."/>
            <person name="Benoit I."/>
            <person name="Boyd A."/>
            <person name="Carlson A."/>
            <person name="Copeland A."/>
            <person name="Coutinho P.M."/>
            <person name="de Vries R.P."/>
            <person name="Ferreira P."/>
            <person name="Findley K."/>
            <person name="Foster B."/>
            <person name="Gaskell J."/>
            <person name="Glotzer D."/>
            <person name="Gorecki P."/>
            <person name="Heitman J."/>
            <person name="Hesse C."/>
            <person name="Hori C."/>
            <person name="Igarashi K."/>
            <person name="Jurgens J.A."/>
            <person name="Kallen N."/>
            <person name="Kersten P."/>
            <person name="Kohler A."/>
            <person name="Kuees U."/>
            <person name="Kumar T.K.A."/>
            <person name="Kuo A."/>
            <person name="LaButti K."/>
            <person name="Larrondo L.F."/>
            <person name="Lindquist E."/>
            <person name="Ling A."/>
            <person name="Lombard V."/>
            <person name="Lucas S."/>
            <person name="Lundell T."/>
            <person name="Martin R."/>
            <person name="McLaughlin D.J."/>
            <person name="Morgenstern I."/>
            <person name="Morin E."/>
            <person name="Murat C."/>
            <person name="Nagy L.G."/>
            <person name="Nolan M."/>
            <person name="Ohm R.A."/>
            <person name="Patyshakuliyeva A."/>
            <person name="Rokas A."/>
            <person name="Ruiz-Duenas F.J."/>
            <person name="Sabat G."/>
            <person name="Salamov A."/>
            <person name="Samejima M."/>
            <person name="Schmutz J."/>
            <person name="Slot J.C."/>
            <person name="St John F."/>
            <person name="Stenlid J."/>
            <person name="Sun H."/>
            <person name="Sun S."/>
            <person name="Syed K."/>
            <person name="Tsang A."/>
            <person name="Wiebenga A."/>
            <person name="Young D."/>
            <person name="Pisabarro A."/>
            <person name="Eastwood D.C."/>
            <person name="Martin F."/>
            <person name="Cullen D."/>
            <person name="Grigoriev I.V."/>
            <person name="Hibbett D.S."/>
        </authorList>
    </citation>
    <scope>NUCLEOTIDE SEQUENCE [LARGE SCALE GENOMIC DNA]</scope>
    <source>
        <strain evidence="3 4">MD-104</strain>
    </source>
</reference>
<dbReference type="PANTHER" id="PTHR37848">
    <property type="entry name" value="EXPRESSED PROTEIN"/>
    <property type="match status" value="1"/>
</dbReference>
<evidence type="ECO:0000256" key="1">
    <source>
        <dbReference type="SAM" id="MobiDB-lite"/>
    </source>
</evidence>
<dbReference type="OrthoDB" id="203796at2759"/>
<accession>A0A2H3J4K7</accession>
<dbReference type="AlphaFoldDB" id="A0A2H3J4K7"/>
<proteinExistence type="predicted"/>
<keyword evidence="2" id="KW-0812">Transmembrane</keyword>
<evidence type="ECO:0000256" key="2">
    <source>
        <dbReference type="SAM" id="Phobius"/>
    </source>
</evidence>
<name>A0A2H3J4K7_WOLCO</name>
<dbReference type="Proteomes" id="UP000218811">
    <property type="component" value="Unassembled WGS sequence"/>
</dbReference>
<feature type="transmembrane region" description="Helical" evidence="2">
    <location>
        <begin position="321"/>
        <end position="338"/>
    </location>
</feature>
<feature type="region of interest" description="Disordered" evidence="1">
    <location>
        <begin position="1"/>
        <end position="26"/>
    </location>
</feature>
<organism evidence="3 4">
    <name type="scientific">Wolfiporia cocos (strain MD-104)</name>
    <name type="common">Brown rot fungus</name>
    <dbReference type="NCBI Taxonomy" id="742152"/>
    <lineage>
        <taxon>Eukaryota</taxon>
        <taxon>Fungi</taxon>
        <taxon>Dikarya</taxon>
        <taxon>Basidiomycota</taxon>
        <taxon>Agaricomycotina</taxon>
        <taxon>Agaricomycetes</taxon>
        <taxon>Polyporales</taxon>
        <taxon>Phaeolaceae</taxon>
        <taxon>Wolfiporia</taxon>
    </lineage>
</organism>